<dbReference type="OrthoDB" id="9802958at2"/>
<evidence type="ECO:0000256" key="1">
    <source>
        <dbReference type="ARBA" id="ARBA00022670"/>
    </source>
</evidence>
<evidence type="ECO:0000256" key="6">
    <source>
        <dbReference type="SAM" id="MobiDB-lite"/>
    </source>
</evidence>
<keyword evidence="2" id="KW-0479">Metal-binding</keyword>
<keyword evidence="9" id="KW-1185">Reference proteome</keyword>
<dbReference type="GO" id="GO:0008235">
    <property type="term" value="F:metalloexopeptidase activity"/>
    <property type="evidence" value="ECO:0007669"/>
    <property type="project" value="TreeGrafter"/>
</dbReference>
<dbReference type="PANTHER" id="PTHR34858:SF1">
    <property type="entry name" value="CYSO-CYSTEINE PEPTIDASE"/>
    <property type="match status" value="1"/>
</dbReference>
<reference evidence="9" key="2">
    <citation type="journal article" date="2016" name="Int. J. Syst. Evol. Microbiol.">
        <title>Complete genome sequence and cell structure of Limnochorda pilosa, a Gram-negative spore-former within the phylum Firmicutes.</title>
        <authorList>
            <person name="Watanabe M."/>
            <person name="Kojima H."/>
            <person name="Fukui M."/>
        </authorList>
    </citation>
    <scope>NUCLEOTIDE SEQUENCE [LARGE SCALE GENOMIC DNA]</scope>
    <source>
        <strain evidence="9">HC45</strain>
    </source>
</reference>
<gene>
    <name evidence="8" type="ORF">LIP_0057</name>
</gene>
<sequence length="149" mass="16662">MQVTEEVHRQMIQHAYAESPLESCGILGGHGDRADRFFPTTNGERSRVGYSIPEKEILRVMRTLDAEGADLVGIFHSHPATPAYPSSTDIRLAYYPEAYYLICSLQNPRRPVIRAFRLRNGTVSERPIEIVPSPGPTAVGDARARRDRA</sequence>
<name>A0A0K2SGD5_LIMPI</name>
<dbReference type="Gene3D" id="3.40.140.10">
    <property type="entry name" value="Cytidine Deaminase, domain 2"/>
    <property type="match status" value="1"/>
</dbReference>
<evidence type="ECO:0000256" key="2">
    <source>
        <dbReference type="ARBA" id="ARBA00022723"/>
    </source>
</evidence>
<keyword evidence="5" id="KW-0482">Metalloprotease</keyword>
<dbReference type="PROSITE" id="PS50249">
    <property type="entry name" value="MPN"/>
    <property type="match status" value="1"/>
</dbReference>
<organism evidence="8 9">
    <name type="scientific">Limnochorda pilosa</name>
    <dbReference type="NCBI Taxonomy" id="1555112"/>
    <lineage>
        <taxon>Bacteria</taxon>
        <taxon>Bacillati</taxon>
        <taxon>Bacillota</taxon>
        <taxon>Limnochordia</taxon>
        <taxon>Limnochordales</taxon>
        <taxon>Limnochordaceae</taxon>
        <taxon>Limnochorda</taxon>
    </lineage>
</organism>
<evidence type="ECO:0000256" key="5">
    <source>
        <dbReference type="ARBA" id="ARBA00023049"/>
    </source>
</evidence>
<dbReference type="AlphaFoldDB" id="A0A0K2SGD5"/>
<dbReference type="FunFam" id="3.40.140.10:FF:000085">
    <property type="entry name" value="Mov34/MPN/PAD-1 family protein"/>
    <property type="match status" value="1"/>
</dbReference>
<proteinExistence type="predicted"/>
<feature type="domain" description="MPN" evidence="7">
    <location>
        <begin position="1"/>
        <end position="122"/>
    </location>
</feature>
<dbReference type="EMBL" id="AP014924">
    <property type="protein sequence ID" value="BAS25914.1"/>
    <property type="molecule type" value="Genomic_DNA"/>
</dbReference>
<keyword evidence="4" id="KW-0862">Zinc</keyword>
<dbReference type="InterPro" id="IPR028090">
    <property type="entry name" value="JAB_dom_prok"/>
</dbReference>
<keyword evidence="1" id="KW-0645">Protease</keyword>
<dbReference type="InterPro" id="IPR037518">
    <property type="entry name" value="MPN"/>
</dbReference>
<dbReference type="KEGG" id="lpil:LIP_0057"/>
<feature type="region of interest" description="Disordered" evidence="6">
    <location>
        <begin position="127"/>
        <end position="149"/>
    </location>
</feature>
<dbReference type="Proteomes" id="UP000065807">
    <property type="component" value="Chromosome"/>
</dbReference>
<evidence type="ECO:0000259" key="7">
    <source>
        <dbReference type="PROSITE" id="PS50249"/>
    </source>
</evidence>
<dbReference type="CDD" id="cd08070">
    <property type="entry name" value="MPN_like"/>
    <property type="match status" value="1"/>
</dbReference>
<reference evidence="9" key="1">
    <citation type="submission" date="2015-07" db="EMBL/GenBank/DDBJ databases">
        <title>Complete genome sequence and phylogenetic analysis of Limnochorda pilosa.</title>
        <authorList>
            <person name="Watanabe M."/>
            <person name="Kojima H."/>
            <person name="Fukui M."/>
        </authorList>
    </citation>
    <scope>NUCLEOTIDE SEQUENCE [LARGE SCALE GENOMIC DNA]</scope>
    <source>
        <strain evidence="9">HC45</strain>
    </source>
</reference>
<evidence type="ECO:0000256" key="3">
    <source>
        <dbReference type="ARBA" id="ARBA00022801"/>
    </source>
</evidence>
<dbReference type="InterPro" id="IPR000555">
    <property type="entry name" value="JAMM/MPN+_dom"/>
</dbReference>
<dbReference type="PANTHER" id="PTHR34858">
    <property type="entry name" value="CYSO-CYSTEINE PEPTIDASE"/>
    <property type="match status" value="1"/>
</dbReference>
<dbReference type="GO" id="GO:0006508">
    <property type="term" value="P:proteolysis"/>
    <property type="evidence" value="ECO:0007669"/>
    <property type="project" value="UniProtKB-KW"/>
</dbReference>
<dbReference type="RefSeq" id="WP_068132779.1">
    <property type="nucleotide sequence ID" value="NZ_AP014924.1"/>
</dbReference>
<dbReference type="SUPFAM" id="SSF102712">
    <property type="entry name" value="JAB1/MPN domain"/>
    <property type="match status" value="1"/>
</dbReference>
<accession>A0A0K2SGD5</accession>
<evidence type="ECO:0000256" key="4">
    <source>
        <dbReference type="ARBA" id="ARBA00022833"/>
    </source>
</evidence>
<dbReference type="STRING" id="1555112.LIP_0057"/>
<evidence type="ECO:0000313" key="9">
    <source>
        <dbReference type="Proteomes" id="UP000065807"/>
    </source>
</evidence>
<dbReference type="InterPro" id="IPR051929">
    <property type="entry name" value="VirAsm_ModProt"/>
</dbReference>
<keyword evidence="3" id="KW-0378">Hydrolase</keyword>
<dbReference type="SMART" id="SM00232">
    <property type="entry name" value="JAB_MPN"/>
    <property type="match status" value="1"/>
</dbReference>
<protein>
    <submittedName>
        <fullName evidence="8">Peptidase</fullName>
    </submittedName>
</protein>
<dbReference type="Pfam" id="PF14464">
    <property type="entry name" value="Prok-JAB"/>
    <property type="match status" value="1"/>
</dbReference>
<dbReference type="GO" id="GO:0008270">
    <property type="term" value="F:zinc ion binding"/>
    <property type="evidence" value="ECO:0007669"/>
    <property type="project" value="TreeGrafter"/>
</dbReference>
<evidence type="ECO:0000313" key="8">
    <source>
        <dbReference type="EMBL" id="BAS25914.1"/>
    </source>
</evidence>